<proteinExistence type="predicted"/>
<comment type="caution">
    <text evidence="2">The sequence shown here is derived from an EMBL/GenBank/DDBJ whole genome shotgun (WGS) entry which is preliminary data.</text>
</comment>
<reference evidence="2 3" key="1">
    <citation type="journal article" date="2021" name="Int. J. Syst. Evol. Microbiol.">
        <title>Streptococcus vicugnae sp. nov., isolated from faeces of alpacas (Vicugna pacos) and cattle (Bos taurus), Streptococcus zalophi sp. nov., and Streptococcus pacificus sp. nov., isolated from respiratory tract of California sea lions (Zalophus californianus).</title>
        <authorList>
            <person name="Volokhov D.V."/>
            <person name="Zagorodnyaya T.A."/>
            <person name="Shen Z."/>
            <person name="Blom J."/>
            <person name="Furtak V.A."/>
            <person name="Eisenberg T."/>
            <person name="Fan P."/>
            <person name="Jeong K.C."/>
            <person name="Gao Y."/>
            <person name="Zhang S."/>
            <person name="Amselle M."/>
        </authorList>
    </citation>
    <scope>NUCLEOTIDE SEQUENCE [LARGE SCALE GENOMIC DNA]</scope>
    <source>
        <strain evidence="2 3">CSL7591</strain>
    </source>
</reference>
<evidence type="ECO:0000313" key="3">
    <source>
        <dbReference type="Proteomes" id="UP000653045"/>
    </source>
</evidence>
<dbReference type="Gene3D" id="3.10.290.10">
    <property type="entry name" value="RNA-binding S4 domain"/>
    <property type="match status" value="1"/>
</dbReference>
<dbReference type="PROSITE" id="PS50889">
    <property type="entry name" value="S4"/>
    <property type="match status" value="1"/>
</dbReference>
<dbReference type="Pfam" id="PF13275">
    <property type="entry name" value="S4_2"/>
    <property type="match status" value="1"/>
</dbReference>
<dbReference type="RefSeq" id="WP_199575970.1">
    <property type="nucleotide sequence ID" value="NZ_JAENBO010000005.1"/>
</dbReference>
<dbReference type="InterPro" id="IPR014330">
    <property type="entry name" value="RNA-bd_S4-rel_YaaA"/>
</dbReference>
<organism evidence="2 3">
    <name type="scientific">Streptococcus pacificus</name>
    <dbReference type="NCBI Taxonomy" id="2740577"/>
    <lineage>
        <taxon>Bacteria</taxon>
        <taxon>Bacillati</taxon>
        <taxon>Bacillota</taxon>
        <taxon>Bacilli</taxon>
        <taxon>Lactobacillales</taxon>
        <taxon>Streptococcaceae</taxon>
        <taxon>Streptococcus</taxon>
    </lineage>
</organism>
<protein>
    <submittedName>
        <fullName evidence="2">S4 domain-containing protein YaaA</fullName>
    </submittedName>
</protein>
<dbReference type="SUPFAM" id="SSF55174">
    <property type="entry name" value="Alpha-L RNA-binding motif"/>
    <property type="match status" value="1"/>
</dbReference>
<dbReference type="NCBIfam" id="TIGR02988">
    <property type="entry name" value="YaaA_near_RecF"/>
    <property type="match status" value="1"/>
</dbReference>
<gene>
    <name evidence="2" type="primary">yaaA</name>
    <name evidence="2" type="ORF">JHK62_06550</name>
</gene>
<sequence length="112" mass="12724">MDYKLFDDYITLQSLLKDQGIIETGGAIKLFLAENIVLLNGVKENRRGKKLYKGDVIEIPDADIRISIVAPSSEEILLHQEELIEKENLSKKLKTLNKQNKKPKTTVRFPGT</sequence>
<name>A0ABS0ZK44_9STRE</name>
<dbReference type="CDD" id="cd00165">
    <property type="entry name" value="S4"/>
    <property type="match status" value="1"/>
</dbReference>
<evidence type="ECO:0000256" key="1">
    <source>
        <dbReference type="PROSITE-ProRule" id="PRU00182"/>
    </source>
</evidence>
<keyword evidence="3" id="KW-1185">Reference proteome</keyword>
<keyword evidence="1" id="KW-0694">RNA-binding</keyword>
<accession>A0ABS0ZK44</accession>
<dbReference type="Proteomes" id="UP000653045">
    <property type="component" value="Unassembled WGS sequence"/>
</dbReference>
<evidence type="ECO:0000313" key="2">
    <source>
        <dbReference type="EMBL" id="MBJ8326331.1"/>
    </source>
</evidence>
<dbReference type="InterPro" id="IPR036986">
    <property type="entry name" value="S4_RNA-bd_sf"/>
</dbReference>
<dbReference type="EMBL" id="JAENBO010000005">
    <property type="protein sequence ID" value="MBJ8326331.1"/>
    <property type="molecule type" value="Genomic_DNA"/>
</dbReference>